<proteinExistence type="predicted"/>
<keyword evidence="3" id="KW-1185">Reference proteome</keyword>
<accession>A0AAN9TJZ7</accession>
<dbReference type="AlphaFoldDB" id="A0AAN9TJZ7"/>
<feature type="compositionally biased region" description="Polar residues" evidence="1">
    <location>
        <begin position="133"/>
        <end position="148"/>
    </location>
</feature>
<organism evidence="2 3">
    <name type="scientific">Parthenolecanium corni</name>
    <dbReference type="NCBI Taxonomy" id="536013"/>
    <lineage>
        <taxon>Eukaryota</taxon>
        <taxon>Metazoa</taxon>
        <taxon>Ecdysozoa</taxon>
        <taxon>Arthropoda</taxon>
        <taxon>Hexapoda</taxon>
        <taxon>Insecta</taxon>
        <taxon>Pterygota</taxon>
        <taxon>Neoptera</taxon>
        <taxon>Paraneoptera</taxon>
        <taxon>Hemiptera</taxon>
        <taxon>Sternorrhyncha</taxon>
        <taxon>Coccoidea</taxon>
        <taxon>Coccidae</taxon>
        <taxon>Parthenolecanium</taxon>
    </lineage>
</organism>
<feature type="compositionally biased region" description="Pro residues" evidence="1">
    <location>
        <begin position="92"/>
        <end position="101"/>
    </location>
</feature>
<evidence type="ECO:0000256" key="1">
    <source>
        <dbReference type="SAM" id="MobiDB-lite"/>
    </source>
</evidence>
<feature type="compositionally biased region" description="Low complexity" evidence="1">
    <location>
        <begin position="200"/>
        <end position="212"/>
    </location>
</feature>
<evidence type="ECO:0000313" key="2">
    <source>
        <dbReference type="EMBL" id="KAK7592743.1"/>
    </source>
</evidence>
<feature type="compositionally biased region" description="Gly residues" evidence="1">
    <location>
        <begin position="105"/>
        <end position="119"/>
    </location>
</feature>
<feature type="compositionally biased region" description="Acidic residues" evidence="1">
    <location>
        <begin position="178"/>
        <end position="187"/>
    </location>
</feature>
<dbReference type="EMBL" id="JBBCAQ010000020">
    <property type="protein sequence ID" value="KAK7592743.1"/>
    <property type="molecule type" value="Genomic_DNA"/>
</dbReference>
<comment type="caution">
    <text evidence="2">The sequence shown here is derived from an EMBL/GenBank/DDBJ whole genome shotgun (WGS) entry which is preliminary data.</text>
</comment>
<dbReference type="Proteomes" id="UP001367676">
    <property type="component" value="Unassembled WGS sequence"/>
</dbReference>
<gene>
    <name evidence="2" type="ORF">V9T40_007495</name>
</gene>
<protein>
    <submittedName>
        <fullName evidence="2">Uncharacterized protein</fullName>
    </submittedName>
</protein>
<sequence>MATLYKIRNNIIYDLIAELSGARFRARVSIYDWHGRGSGGGWAGGLEKRSKYAAAKSTIRKIAELRERYVRLAIPEDSLVHRPPHSGYAPTFNPPTYSPPRPCERGGGGGGGGGEGGVAGSLASEGYRRNCARRTSTTLRKQKSSTTGEGDGLRKSSGSGSGSGGVLRPTFWWKEQQEQEQEQEQEQDGGKPYIAEAAKSSSSSSSSSSSCS</sequence>
<feature type="region of interest" description="Disordered" evidence="1">
    <location>
        <begin position="80"/>
        <end position="212"/>
    </location>
</feature>
<evidence type="ECO:0000313" key="3">
    <source>
        <dbReference type="Proteomes" id="UP001367676"/>
    </source>
</evidence>
<reference evidence="2 3" key="1">
    <citation type="submission" date="2024-03" db="EMBL/GenBank/DDBJ databases">
        <title>Adaptation during the transition from Ophiocordyceps entomopathogen to insect associate is accompanied by gene loss and intensified selection.</title>
        <authorList>
            <person name="Ward C.M."/>
            <person name="Onetto C.A."/>
            <person name="Borneman A.R."/>
        </authorList>
    </citation>
    <scope>NUCLEOTIDE SEQUENCE [LARGE SCALE GENOMIC DNA]</scope>
    <source>
        <strain evidence="2">AWRI1</strain>
        <tissue evidence="2">Single Adult Female</tissue>
    </source>
</reference>
<name>A0AAN9TJZ7_9HEMI</name>